<protein>
    <submittedName>
        <fullName evidence="7">5-pentadecatrienyl resorcinol O-methyltransferase</fullName>
    </submittedName>
</protein>
<evidence type="ECO:0000256" key="1">
    <source>
        <dbReference type="ARBA" id="ARBA00022603"/>
    </source>
</evidence>
<dbReference type="GO" id="GO:0008171">
    <property type="term" value="F:O-methyltransferase activity"/>
    <property type="evidence" value="ECO:0007669"/>
    <property type="project" value="InterPro"/>
</dbReference>
<dbReference type="SUPFAM" id="SSF53335">
    <property type="entry name" value="S-adenosyl-L-methionine-dependent methyltransferases"/>
    <property type="match status" value="1"/>
</dbReference>
<evidence type="ECO:0000256" key="2">
    <source>
        <dbReference type="ARBA" id="ARBA00022679"/>
    </source>
</evidence>
<feature type="active site" description="Proton acceptor" evidence="4">
    <location>
        <position position="264"/>
    </location>
</feature>
<name>M7Y493_TRIUA</name>
<dbReference type="Pfam" id="PF08100">
    <property type="entry name" value="Dimerisation"/>
    <property type="match status" value="1"/>
</dbReference>
<dbReference type="Pfam" id="PF00891">
    <property type="entry name" value="Methyltransf_2"/>
    <property type="match status" value="1"/>
</dbReference>
<dbReference type="OMA" id="ERYEHEW"/>
<dbReference type="Gene3D" id="3.40.50.150">
    <property type="entry name" value="Vaccinia Virus protein VP39"/>
    <property type="match status" value="1"/>
</dbReference>
<evidence type="ECO:0000259" key="6">
    <source>
        <dbReference type="Pfam" id="PF08100"/>
    </source>
</evidence>
<accession>M7Y493</accession>
<dbReference type="STRING" id="4572.M7Y493"/>
<feature type="domain" description="O-methyltransferase C-terminal" evidence="5">
    <location>
        <begin position="148"/>
        <end position="340"/>
    </location>
</feature>
<keyword evidence="2 7" id="KW-0808">Transferase</keyword>
<feature type="domain" description="O-methyltransferase dimerisation" evidence="6">
    <location>
        <begin position="20"/>
        <end position="103"/>
    </location>
</feature>
<dbReference type="Gene3D" id="1.10.10.10">
    <property type="entry name" value="Winged helix-like DNA-binding domain superfamily/Winged helix DNA-binding domain"/>
    <property type="match status" value="1"/>
</dbReference>
<keyword evidence="3" id="KW-0949">S-adenosyl-L-methionine</keyword>
<dbReference type="GO" id="GO:0046983">
    <property type="term" value="F:protein dimerization activity"/>
    <property type="evidence" value="ECO:0007669"/>
    <property type="project" value="InterPro"/>
</dbReference>
<dbReference type="GO" id="GO:0008757">
    <property type="term" value="F:S-adenosylmethionine-dependent methyltransferase activity"/>
    <property type="evidence" value="ECO:0007669"/>
    <property type="project" value="UniProtKB-ARBA"/>
</dbReference>
<organism evidence="7">
    <name type="scientific">Triticum urartu</name>
    <name type="common">Red wild einkorn</name>
    <name type="synonym">Crithodium urartu</name>
    <dbReference type="NCBI Taxonomy" id="4572"/>
    <lineage>
        <taxon>Eukaryota</taxon>
        <taxon>Viridiplantae</taxon>
        <taxon>Streptophyta</taxon>
        <taxon>Embryophyta</taxon>
        <taxon>Tracheophyta</taxon>
        <taxon>Spermatophyta</taxon>
        <taxon>Magnoliopsida</taxon>
        <taxon>Liliopsida</taxon>
        <taxon>Poales</taxon>
        <taxon>Poaceae</taxon>
        <taxon>BOP clade</taxon>
        <taxon>Pooideae</taxon>
        <taxon>Triticodae</taxon>
        <taxon>Triticeae</taxon>
        <taxon>Triticinae</taxon>
        <taxon>Triticum</taxon>
    </lineage>
</organism>
<dbReference type="PANTHER" id="PTHR11746">
    <property type="entry name" value="O-METHYLTRANSFERASE"/>
    <property type="match status" value="1"/>
</dbReference>
<gene>
    <name evidence="7" type="ORF">TRIUR3_32379</name>
</gene>
<evidence type="ECO:0000256" key="4">
    <source>
        <dbReference type="PIRSR" id="PIRSR005739-1"/>
    </source>
</evidence>
<dbReference type="EMBL" id="KD497898">
    <property type="protein sequence ID" value="EMS35720.1"/>
    <property type="molecule type" value="Genomic_DNA"/>
</dbReference>
<dbReference type="InterPro" id="IPR036388">
    <property type="entry name" value="WH-like_DNA-bd_sf"/>
</dbReference>
<evidence type="ECO:0000256" key="3">
    <source>
        <dbReference type="ARBA" id="ARBA00022691"/>
    </source>
</evidence>
<evidence type="ECO:0000259" key="5">
    <source>
        <dbReference type="Pfam" id="PF00891"/>
    </source>
</evidence>
<keyword evidence="1 7" id="KW-0489">Methyltransferase</keyword>
<evidence type="ECO:0000313" key="7">
    <source>
        <dbReference type="EMBL" id="EMS35720.1"/>
    </source>
</evidence>
<dbReference type="CDD" id="cd02440">
    <property type="entry name" value="AdoMet_MTases"/>
    <property type="match status" value="1"/>
</dbReference>
<dbReference type="SUPFAM" id="SSF46785">
    <property type="entry name" value="Winged helix' DNA-binding domain"/>
    <property type="match status" value="1"/>
</dbReference>
<dbReference type="InterPro" id="IPR036390">
    <property type="entry name" value="WH_DNA-bd_sf"/>
</dbReference>
<dbReference type="AlphaFoldDB" id="M7Y493"/>
<proteinExistence type="predicted"/>
<dbReference type="FunFam" id="3.40.50.150:FF:000057">
    <property type="entry name" value="O-methyltransferase ZRP4"/>
    <property type="match status" value="1"/>
</dbReference>
<reference evidence="7" key="1">
    <citation type="journal article" date="2013" name="Nature">
        <title>Draft genome of the wheat A-genome progenitor Triticum urartu.</title>
        <authorList>
            <person name="Ling H.Q."/>
            <person name="Zhao S."/>
            <person name="Liu D."/>
            <person name="Wang J."/>
            <person name="Sun H."/>
            <person name="Zhang C."/>
            <person name="Fan H."/>
            <person name="Li D."/>
            <person name="Dong L."/>
            <person name="Tao Y."/>
            <person name="Gao C."/>
            <person name="Wu H."/>
            <person name="Li Y."/>
            <person name="Cui Y."/>
            <person name="Guo X."/>
            <person name="Zheng S."/>
            <person name="Wang B."/>
            <person name="Yu K."/>
            <person name="Liang Q."/>
            <person name="Yang W."/>
            <person name="Lou X."/>
            <person name="Chen J."/>
            <person name="Feng M."/>
            <person name="Jian J."/>
            <person name="Zhang X."/>
            <person name="Luo G."/>
            <person name="Jiang Y."/>
            <person name="Liu J."/>
            <person name="Wang Z."/>
            <person name="Sha Y."/>
            <person name="Zhang B."/>
            <person name="Wu H."/>
            <person name="Tang D."/>
            <person name="Shen Q."/>
            <person name="Xue P."/>
            <person name="Zou S."/>
            <person name="Wang X."/>
            <person name="Liu X."/>
            <person name="Wang F."/>
            <person name="Yang Y."/>
            <person name="An X."/>
            <person name="Dong Z."/>
            <person name="Zhang K."/>
            <person name="Zhang X."/>
            <person name="Luo M.C."/>
            <person name="Dvorak J."/>
            <person name="Tong Y."/>
            <person name="Wang J."/>
            <person name="Yang H."/>
            <person name="Li Z."/>
            <person name="Wang D."/>
            <person name="Zhang A."/>
            <person name="Wang J."/>
        </authorList>
    </citation>
    <scope>NUCLEOTIDE SEQUENCE</scope>
</reference>
<dbReference type="InterPro" id="IPR012967">
    <property type="entry name" value="COMT_dimerisation"/>
</dbReference>
<dbReference type="InterPro" id="IPR016461">
    <property type="entry name" value="COMT-like"/>
</dbReference>
<dbReference type="PROSITE" id="PS51683">
    <property type="entry name" value="SAM_OMT_II"/>
    <property type="match status" value="1"/>
</dbReference>
<dbReference type="GO" id="GO:0032259">
    <property type="term" value="P:methylation"/>
    <property type="evidence" value="ECO:0007669"/>
    <property type="project" value="UniProtKB-KW"/>
</dbReference>
<dbReference type="InterPro" id="IPR029063">
    <property type="entry name" value="SAM-dependent_MTases_sf"/>
</dbReference>
<dbReference type="OrthoDB" id="1606438at2759"/>
<dbReference type="PIRSF" id="PIRSF005739">
    <property type="entry name" value="O-mtase"/>
    <property type="match status" value="1"/>
</dbReference>
<dbReference type="InterPro" id="IPR001077">
    <property type="entry name" value="COMT_C"/>
</dbReference>
<sequence length="359" mass="39478">MGAIEISSAELLQAEADLIRHSLGYLKSMALHCAVKLGIPDALQRCGGSASLAELLATLRIPQTKQPYLSRLMKVLAMEGLRFVSVTNGDVYHLNTLSRLLISDEGSHAWRMSPCVMLSTTPQFIGSALRLGQWFQSEGDGDGEVTAFMMANRGQSPHTAAAQDAEFNSVFNQAMAADSRYLADLVVRECGDVFKGIGALVDVAGGTGTMARAIAKAFPHVKCAVLDLPHVVQGITCDNVEFIAGDMMEFIPPADCILLKYVLHNWTDEDCVKILTRCREAISHHKNGKIIIIDAVVGSPSQDLDLLQTQLLMDMEMMSLFMAKERYEHEWNKIFAEAGFINYKIQHTLGLRSVIELYI</sequence>
<dbReference type="eggNOG" id="KOG3178">
    <property type="taxonomic scope" value="Eukaryota"/>
</dbReference>